<keyword evidence="2" id="KW-1185">Reference proteome</keyword>
<dbReference type="Proteomes" id="UP001060085">
    <property type="component" value="Linkage Group LG06"/>
</dbReference>
<dbReference type="EMBL" id="CM044706">
    <property type="protein sequence ID" value="KAI5659534.1"/>
    <property type="molecule type" value="Genomic_DNA"/>
</dbReference>
<reference evidence="2" key="1">
    <citation type="journal article" date="2023" name="Nat. Plants">
        <title>Single-cell RNA sequencing provides a high-resolution roadmap for understanding the multicellular compartmentation of specialized metabolism.</title>
        <authorList>
            <person name="Sun S."/>
            <person name="Shen X."/>
            <person name="Li Y."/>
            <person name="Li Y."/>
            <person name="Wang S."/>
            <person name="Li R."/>
            <person name="Zhang H."/>
            <person name="Shen G."/>
            <person name="Guo B."/>
            <person name="Wei J."/>
            <person name="Xu J."/>
            <person name="St-Pierre B."/>
            <person name="Chen S."/>
            <person name="Sun C."/>
        </authorList>
    </citation>
    <scope>NUCLEOTIDE SEQUENCE [LARGE SCALE GENOMIC DNA]</scope>
</reference>
<organism evidence="1 2">
    <name type="scientific">Catharanthus roseus</name>
    <name type="common">Madagascar periwinkle</name>
    <name type="synonym">Vinca rosea</name>
    <dbReference type="NCBI Taxonomy" id="4058"/>
    <lineage>
        <taxon>Eukaryota</taxon>
        <taxon>Viridiplantae</taxon>
        <taxon>Streptophyta</taxon>
        <taxon>Embryophyta</taxon>
        <taxon>Tracheophyta</taxon>
        <taxon>Spermatophyta</taxon>
        <taxon>Magnoliopsida</taxon>
        <taxon>eudicotyledons</taxon>
        <taxon>Gunneridae</taxon>
        <taxon>Pentapetalae</taxon>
        <taxon>asterids</taxon>
        <taxon>lamiids</taxon>
        <taxon>Gentianales</taxon>
        <taxon>Apocynaceae</taxon>
        <taxon>Rauvolfioideae</taxon>
        <taxon>Vinceae</taxon>
        <taxon>Catharanthinae</taxon>
        <taxon>Catharanthus</taxon>
    </lineage>
</organism>
<proteinExistence type="predicted"/>
<gene>
    <name evidence="1" type="ORF">M9H77_28327</name>
</gene>
<protein>
    <submittedName>
        <fullName evidence="1">Uncharacterized protein</fullName>
    </submittedName>
</protein>
<name>A0ACC0AHA4_CATRO</name>
<sequence>MEEEADLFVFRSSPLLGSSSSNNRVIVPGPHSMSLVESQEGLETKVCLRAELVGAPRICSLVWPLIWGVRLIWNRALVVQERGEVVVSFFPLRTTRFAGLSDCHPKTSSGKLPAECNRGQNLFLVKDLRNAEGTELNLELINYIKNTSKRLGVKKRKAKEIGDQCLCQALDPDSLSWKLIEDFVHQDK</sequence>
<evidence type="ECO:0000313" key="1">
    <source>
        <dbReference type="EMBL" id="KAI5659534.1"/>
    </source>
</evidence>
<evidence type="ECO:0000313" key="2">
    <source>
        <dbReference type="Proteomes" id="UP001060085"/>
    </source>
</evidence>
<comment type="caution">
    <text evidence="1">The sequence shown here is derived from an EMBL/GenBank/DDBJ whole genome shotgun (WGS) entry which is preliminary data.</text>
</comment>
<accession>A0ACC0AHA4</accession>